<protein>
    <recommendedName>
        <fullName evidence="2">RNA helicase</fullName>
        <ecNumber evidence="2">3.6.4.13</ecNumber>
    </recommendedName>
</protein>
<dbReference type="SMART" id="SM00847">
    <property type="entry name" value="HA2"/>
    <property type="match status" value="1"/>
</dbReference>
<evidence type="ECO:0000313" key="12">
    <source>
        <dbReference type="EMBL" id="EXX53918.1"/>
    </source>
</evidence>
<dbReference type="FunFam" id="3.40.50.300:FF:000637">
    <property type="entry name" value="ATP-dependent RNA helicase DHX37/DHR1"/>
    <property type="match status" value="1"/>
</dbReference>
<evidence type="ECO:0000256" key="1">
    <source>
        <dbReference type="ARBA" id="ARBA00008792"/>
    </source>
</evidence>
<dbReference type="GO" id="GO:0000462">
    <property type="term" value="P:maturation of SSU-rRNA from tricistronic rRNA transcript (SSU-rRNA, 5.8S rRNA, LSU-rRNA)"/>
    <property type="evidence" value="ECO:0007669"/>
    <property type="project" value="TreeGrafter"/>
</dbReference>
<dbReference type="SUPFAM" id="SSF52540">
    <property type="entry name" value="P-loop containing nucleoside triphosphate hydrolases"/>
    <property type="match status" value="1"/>
</dbReference>
<dbReference type="CDD" id="cd18791">
    <property type="entry name" value="SF2_C_RHA"/>
    <property type="match status" value="1"/>
</dbReference>
<dbReference type="PANTHER" id="PTHR18934">
    <property type="entry name" value="ATP-DEPENDENT RNA HELICASE"/>
    <property type="match status" value="1"/>
</dbReference>
<dbReference type="PROSITE" id="PS51192">
    <property type="entry name" value="HELICASE_ATP_BIND_1"/>
    <property type="match status" value="1"/>
</dbReference>
<dbReference type="InterPro" id="IPR048333">
    <property type="entry name" value="HA2_WH"/>
</dbReference>
<dbReference type="Pfam" id="PF21010">
    <property type="entry name" value="HA2_C"/>
    <property type="match status" value="1"/>
</dbReference>
<dbReference type="SMR" id="A0A015LGC8"/>
<keyword evidence="4" id="KW-0378">Hydrolase</keyword>
<dbReference type="Gene3D" id="3.40.50.300">
    <property type="entry name" value="P-loop containing nucleotide triphosphate hydrolases"/>
    <property type="match status" value="3"/>
</dbReference>
<dbReference type="OrthoDB" id="10253254at2759"/>
<name>A0A015LGC8_RHIIW</name>
<evidence type="ECO:0000256" key="2">
    <source>
        <dbReference type="ARBA" id="ARBA00012552"/>
    </source>
</evidence>
<keyword evidence="13" id="KW-1185">Reference proteome</keyword>
<dbReference type="InterPro" id="IPR014001">
    <property type="entry name" value="Helicase_ATP-bd"/>
</dbReference>
<dbReference type="InterPro" id="IPR003593">
    <property type="entry name" value="AAA+_ATPase"/>
</dbReference>
<evidence type="ECO:0000256" key="8">
    <source>
        <dbReference type="SAM" id="Coils"/>
    </source>
</evidence>
<dbReference type="InterPro" id="IPR007502">
    <property type="entry name" value="Helicase-assoc_dom"/>
</dbReference>
<keyword evidence="5" id="KW-0347">Helicase</keyword>
<proteinExistence type="inferred from homology"/>
<dbReference type="InterPro" id="IPR027417">
    <property type="entry name" value="P-loop_NTPase"/>
</dbReference>
<feature type="compositionally biased region" description="Low complexity" evidence="9">
    <location>
        <begin position="40"/>
        <end position="50"/>
    </location>
</feature>
<evidence type="ECO:0000313" key="13">
    <source>
        <dbReference type="Proteomes" id="UP000022910"/>
    </source>
</evidence>
<dbReference type="Proteomes" id="UP000022910">
    <property type="component" value="Unassembled WGS sequence"/>
</dbReference>
<reference evidence="12 13" key="1">
    <citation type="submission" date="2014-02" db="EMBL/GenBank/DDBJ databases">
        <title>Single nucleus genome sequencing reveals high similarity among nuclei of an endomycorrhizal fungus.</title>
        <authorList>
            <person name="Lin K."/>
            <person name="Geurts R."/>
            <person name="Zhang Z."/>
            <person name="Limpens E."/>
            <person name="Saunders D.G."/>
            <person name="Mu D."/>
            <person name="Pang E."/>
            <person name="Cao H."/>
            <person name="Cha H."/>
            <person name="Lin T."/>
            <person name="Zhou Q."/>
            <person name="Shang Y."/>
            <person name="Li Y."/>
            <person name="Ivanov S."/>
            <person name="Sharma T."/>
            <person name="Velzen R.V."/>
            <person name="Ruijter N.D."/>
            <person name="Aanen D.K."/>
            <person name="Win J."/>
            <person name="Kamoun S."/>
            <person name="Bisseling T."/>
            <person name="Huang S."/>
        </authorList>
    </citation>
    <scope>NUCLEOTIDE SEQUENCE [LARGE SCALE GENOMIC DNA]</scope>
    <source>
        <strain evidence="13">DAOM197198w</strain>
    </source>
</reference>
<dbReference type="InterPro" id="IPR011545">
    <property type="entry name" value="DEAD/DEAH_box_helicase_dom"/>
</dbReference>
<dbReference type="Pfam" id="PF07717">
    <property type="entry name" value="OB_NTP_bind"/>
    <property type="match status" value="1"/>
</dbReference>
<organism evidence="12 13">
    <name type="scientific">Rhizophagus irregularis (strain DAOM 197198w)</name>
    <name type="common">Glomus intraradices</name>
    <dbReference type="NCBI Taxonomy" id="1432141"/>
    <lineage>
        <taxon>Eukaryota</taxon>
        <taxon>Fungi</taxon>
        <taxon>Fungi incertae sedis</taxon>
        <taxon>Mucoromycota</taxon>
        <taxon>Glomeromycotina</taxon>
        <taxon>Glomeromycetes</taxon>
        <taxon>Glomerales</taxon>
        <taxon>Glomeraceae</taxon>
        <taxon>Rhizophagus</taxon>
    </lineage>
</organism>
<dbReference type="SMART" id="SM00382">
    <property type="entry name" value="AAA"/>
    <property type="match status" value="1"/>
</dbReference>
<dbReference type="GO" id="GO:0003724">
    <property type="term" value="F:RNA helicase activity"/>
    <property type="evidence" value="ECO:0007669"/>
    <property type="project" value="UniProtKB-EC"/>
</dbReference>
<evidence type="ECO:0000259" key="11">
    <source>
        <dbReference type="PROSITE" id="PS51194"/>
    </source>
</evidence>
<evidence type="ECO:0000256" key="7">
    <source>
        <dbReference type="ARBA" id="ARBA00047984"/>
    </source>
</evidence>
<keyword evidence="3" id="KW-0547">Nucleotide-binding</keyword>
<dbReference type="PANTHER" id="PTHR18934:SF99">
    <property type="entry name" value="ATP-DEPENDENT RNA HELICASE DHX37-RELATED"/>
    <property type="match status" value="1"/>
</dbReference>
<dbReference type="GO" id="GO:0005730">
    <property type="term" value="C:nucleolus"/>
    <property type="evidence" value="ECO:0007669"/>
    <property type="project" value="TreeGrafter"/>
</dbReference>
<dbReference type="CDD" id="cd17982">
    <property type="entry name" value="DEXHc_DHX37"/>
    <property type="match status" value="1"/>
</dbReference>
<dbReference type="Gene3D" id="1.20.120.1080">
    <property type="match status" value="1"/>
</dbReference>
<dbReference type="AlphaFoldDB" id="A0A015LGC8"/>
<dbReference type="GO" id="GO:0016787">
    <property type="term" value="F:hydrolase activity"/>
    <property type="evidence" value="ECO:0007669"/>
    <property type="project" value="UniProtKB-KW"/>
</dbReference>
<dbReference type="Pfam" id="PF04408">
    <property type="entry name" value="WHD_HA2"/>
    <property type="match status" value="1"/>
</dbReference>
<dbReference type="STRING" id="1432141.A0A015LGC8"/>
<feature type="compositionally biased region" description="Basic and acidic residues" evidence="9">
    <location>
        <begin position="54"/>
        <end position="72"/>
    </location>
</feature>
<dbReference type="EC" id="3.6.4.13" evidence="2"/>
<dbReference type="SMART" id="SM00487">
    <property type="entry name" value="DEXDc"/>
    <property type="match status" value="1"/>
</dbReference>
<dbReference type="InterPro" id="IPR011709">
    <property type="entry name" value="DEAD-box_helicase_OB_fold"/>
</dbReference>
<comment type="caution">
    <text evidence="12">The sequence shown here is derived from an EMBL/GenBank/DDBJ whole genome shotgun (WGS) entry which is preliminary data.</text>
</comment>
<keyword evidence="8" id="KW-0175">Coiled coil</keyword>
<keyword evidence="6" id="KW-0067">ATP-binding</keyword>
<feature type="domain" description="Helicase C-terminal" evidence="11">
    <location>
        <begin position="569"/>
        <end position="763"/>
    </location>
</feature>
<dbReference type="GO" id="GO:1990904">
    <property type="term" value="C:ribonucleoprotein complex"/>
    <property type="evidence" value="ECO:0007669"/>
    <property type="project" value="UniProtKB-ARBA"/>
</dbReference>
<feature type="region of interest" description="Disordered" evidence="9">
    <location>
        <begin position="167"/>
        <end position="198"/>
    </location>
</feature>
<dbReference type="EMBL" id="JEMT01028704">
    <property type="protein sequence ID" value="EXX53918.1"/>
    <property type="molecule type" value="Genomic_DNA"/>
</dbReference>
<evidence type="ECO:0000256" key="4">
    <source>
        <dbReference type="ARBA" id="ARBA00022801"/>
    </source>
</evidence>
<dbReference type="PROSITE" id="PS00690">
    <property type="entry name" value="DEAH_ATP_HELICASE"/>
    <property type="match status" value="1"/>
</dbReference>
<dbReference type="Pfam" id="PF00271">
    <property type="entry name" value="Helicase_C"/>
    <property type="match status" value="1"/>
</dbReference>
<sequence length="1128" mass="128777">MDPTIKKMSSKKKKRLKKYIEKKIKKEERVMLIEKLSKSSFSSELMKSSKNLGRRKETMKERLRKAYNEKRLRLPQSDLSVPLFVNEREEEEDEDEDEDEEKEDHVMNGNSTKIIKDNSSSILPDSKELNNDQKIINQSVIVGNALKRAPNGEFTVPIKKKKKKKIKKKQVKTIQKSTLEEDSFDSSDSQYDTDKETKNSDAAISAISEKLKEQSFKQWATEQMGIKPKDNENKNTIHEPSIISQSKPTNLQQKKKDVETCLIQDGIDITHGNIGDNEKTVKKAFYIPVKRNQEIQEARMELPICAEEQIIMETISNNPVVIICGETGSGKTTQVPQFLYEAGYGNKDSDNPGIIGITQPRRIAAVSMSKRVAQELSLSEQEVSYQIRYDATVSPKTVIKFMTDGVLLRELANDFLLSKYSAVIIDEAHERSLNTDILIGAISRVLKLRAELSKEDGSKIRPIKVIIMSATLRVSDFTQNKNLFDVAPPVINVNTRQFPVSIHFNKRTPNFDYVSEAFKKVCKIHTKLPHGGILVFLTGQDEITLLCKKFRRKFPYLMQNQYNSKQMLEKEKTFREVEQERESLNSKEADFEIEDLDIGEEELEETELLDTDSEDFEENLENDEMIMDEHSRPLYVLPLYSLLSTHAQLRVFEPPPEGTRLCVVATNVAETSLTIPGIKYVVDCGKVKGRRYDVATGVQSYVVDWTSKASADQRAGRAGRTGPGHCYRLFSSAVFNDQFQQFTVPEIHRMPIEGIVLQMKAMNIDTVNNFPFPTPPDRDRLRKAEKLLQYMNALDEDGRITELGRTMATFPIAPRFSKMLIIGQQHGCLPYIIAIVSALSVVDPFIKDYHLDNSTNSDDDVKEEEYEEVRSNELNKLSEEAILQKERQKLIRKKFYDVQKKHAGLDPTSDLLKLLNVVGAYEYEGGTDKFCECNFVRPKAMEEIRKLRGQITNIIQMNCPGVDVCLDPKMKPPSTIQLKAIRQVITAGFIDQIAIRKGLIDKSSKIFSSTRNVEYCTMWGNDNVFIHPTSVLFHNKPPDFVVYQELYKTSKVWMKGVTIVESSWLSKLGRSLCTFSKPVELPTSKSKRNKDTENLAYVIPSFGPKNWELPPMKIMAQKVNSRWVYGSI</sequence>
<evidence type="ECO:0000256" key="9">
    <source>
        <dbReference type="SAM" id="MobiDB-lite"/>
    </source>
</evidence>
<feature type="compositionally biased region" description="Polar residues" evidence="9">
    <location>
        <begin position="108"/>
        <end position="123"/>
    </location>
</feature>
<feature type="region of interest" description="Disordered" evidence="9">
    <location>
        <begin position="40"/>
        <end position="126"/>
    </location>
</feature>
<feature type="domain" description="Helicase ATP-binding" evidence="10">
    <location>
        <begin position="312"/>
        <end position="490"/>
    </location>
</feature>
<dbReference type="InterPro" id="IPR002464">
    <property type="entry name" value="DNA/RNA_helicase_DEAH_CS"/>
</dbReference>
<dbReference type="GO" id="GO:0005524">
    <property type="term" value="F:ATP binding"/>
    <property type="evidence" value="ECO:0007669"/>
    <property type="project" value="UniProtKB-KW"/>
</dbReference>
<accession>A0A015LGC8</accession>
<evidence type="ECO:0000256" key="6">
    <source>
        <dbReference type="ARBA" id="ARBA00022840"/>
    </source>
</evidence>
<dbReference type="InterPro" id="IPR001650">
    <property type="entry name" value="Helicase_C-like"/>
</dbReference>
<dbReference type="PROSITE" id="PS51194">
    <property type="entry name" value="HELICASE_CTER"/>
    <property type="match status" value="1"/>
</dbReference>
<dbReference type="SMART" id="SM00490">
    <property type="entry name" value="HELICc"/>
    <property type="match status" value="1"/>
</dbReference>
<gene>
    <name evidence="12" type="ORF">RirG_239460</name>
</gene>
<evidence type="ECO:0000256" key="3">
    <source>
        <dbReference type="ARBA" id="ARBA00022741"/>
    </source>
</evidence>
<dbReference type="GO" id="GO:0003723">
    <property type="term" value="F:RNA binding"/>
    <property type="evidence" value="ECO:0007669"/>
    <property type="project" value="TreeGrafter"/>
</dbReference>
<evidence type="ECO:0000259" key="10">
    <source>
        <dbReference type="PROSITE" id="PS51192"/>
    </source>
</evidence>
<comment type="catalytic activity">
    <reaction evidence="7">
        <text>ATP + H2O = ADP + phosphate + H(+)</text>
        <dbReference type="Rhea" id="RHEA:13065"/>
        <dbReference type="ChEBI" id="CHEBI:15377"/>
        <dbReference type="ChEBI" id="CHEBI:15378"/>
        <dbReference type="ChEBI" id="CHEBI:30616"/>
        <dbReference type="ChEBI" id="CHEBI:43474"/>
        <dbReference type="ChEBI" id="CHEBI:456216"/>
        <dbReference type="EC" id="3.6.4.13"/>
    </reaction>
</comment>
<dbReference type="Pfam" id="PF00270">
    <property type="entry name" value="DEAD"/>
    <property type="match status" value="1"/>
</dbReference>
<evidence type="ECO:0000256" key="5">
    <source>
        <dbReference type="ARBA" id="ARBA00022806"/>
    </source>
</evidence>
<feature type="compositionally biased region" description="Acidic residues" evidence="9">
    <location>
        <begin position="88"/>
        <end position="102"/>
    </location>
</feature>
<comment type="similarity">
    <text evidence="1">Belongs to the DEAD box helicase family. DEAH subfamily.</text>
</comment>
<feature type="coiled-coil region" evidence="8">
    <location>
        <begin position="567"/>
        <end position="594"/>
    </location>
</feature>